<evidence type="ECO:0000313" key="1">
    <source>
        <dbReference type="EnsemblMetazoa" id="OVOC2813.1"/>
    </source>
</evidence>
<dbReference type="Proteomes" id="UP000024404">
    <property type="component" value="Unassembled WGS sequence"/>
</dbReference>
<dbReference type="EnsemblMetazoa" id="OVOC2813.1">
    <property type="protein sequence ID" value="OVOC2813.1"/>
    <property type="gene ID" value="WBGene00239622"/>
</dbReference>
<evidence type="ECO:0000313" key="2">
    <source>
        <dbReference type="Proteomes" id="UP000024404"/>
    </source>
</evidence>
<reference evidence="1" key="2">
    <citation type="submission" date="2022-06" db="UniProtKB">
        <authorList>
            <consortium name="EnsemblMetazoa"/>
        </authorList>
    </citation>
    <scope>IDENTIFICATION</scope>
</reference>
<dbReference type="EMBL" id="CMVM020000076">
    <property type="status" value="NOT_ANNOTATED_CDS"/>
    <property type="molecule type" value="Genomic_DNA"/>
</dbReference>
<protein>
    <submittedName>
        <fullName evidence="1">Uncharacterized protein</fullName>
    </submittedName>
</protein>
<keyword evidence="2" id="KW-1185">Reference proteome</keyword>
<reference evidence="2" key="1">
    <citation type="submission" date="2013-10" db="EMBL/GenBank/DDBJ databases">
        <title>Genome sequencing of Onchocerca volvulus.</title>
        <authorList>
            <person name="Cotton J."/>
            <person name="Tsai J."/>
            <person name="Stanley E."/>
            <person name="Tracey A."/>
            <person name="Holroyd N."/>
            <person name="Lustigman S."/>
            <person name="Berriman M."/>
        </authorList>
    </citation>
    <scope>NUCLEOTIDE SEQUENCE</scope>
</reference>
<sequence>MILKLYGPHKNRKVISATDAIDLMVAQNLTTFTIFFNRFYEFIYGTLQIHTIVDWKHQTYSDSEIMTV</sequence>
<dbReference type="AlphaFoldDB" id="A0A8R1TR27"/>
<proteinExistence type="predicted"/>
<name>A0A8R1TR27_ONCVO</name>
<accession>A0A8R1TR27</accession>
<organism evidence="1 2">
    <name type="scientific">Onchocerca volvulus</name>
    <dbReference type="NCBI Taxonomy" id="6282"/>
    <lineage>
        <taxon>Eukaryota</taxon>
        <taxon>Metazoa</taxon>
        <taxon>Ecdysozoa</taxon>
        <taxon>Nematoda</taxon>
        <taxon>Chromadorea</taxon>
        <taxon>Rhabditida</taxon>
        <taxon>Spirurina</taxon>
        <taxon>Spiruromorpha</taxon>
        <taxon>Filarioidea</taxon>
        <taxon>Onchocercidae</taxon>
        <taxon>Onchocerca</taxon>
    </lineage>
</organism>